<keyword evidence="6" id="KW-0732">Signal</keyword>
<reference evidence="8" key="1">
    <citation type="submission" date="2019-08" db="EMBL/GenBank/DDBJ databases">
        <title>The genome of the North American firefly Photinus pyralis.</title>
        <authorList>
            <consortium name="Photinus pyralis genome working group"/>
            <person name="Fallon T.R."/>
            <person name="Sander Lower S.E."/>
            <person name="Weng J.-K."/>
        </authorList>
    </citation>
    <scope>NUCLEOTIDE SEQUENCE</scope>
    <source>
        <strain evidence="8">TRF0915ILg1</strain>
        <tissue evidence="8">Whole body</tissue>
    </source>
</reference>
<keyword evidence="9" id="KW-1185">Reference proteome</keyword>
<dbReference type="Pfam" id="PF00135">
    <property type="entry name" value="COesterase"/>
    <property type="match status" value="1"/>
</dbReference>
<dbReference type="InterPro" id="IPR029058">
    <property type="entry name" value="AB_hydrolase_fold"/>
</dbReference>
<organism evidence="8 9">
    <name type="scientific">Ignelater luminosus</name>
    <name type="common">Cucubano</name>
    <name type="synonym">Pyrophorus luminosus</name>
    <dbReference type="NCBI Taxonomy" id="2038154"/>
    <lineage>
        <taxon>Eukaryota</taxon>
        <taxon>Metazoa</taxon>
        <taxon>Ecdysozoa</taxon>
        <taxon>Arthropoda</taxon>
        <taxon>Hexapoda</taxon>
        <taxon>Insecta</taxon>
        <taxon>Pterygota</taxon>
        <taxon>Neoptera</taxon>
        <taxon>Endopterygota</taxon>
        <taxon>Coleoptera</taxon>
        <taxon>Polyphaga</taxon>
        <taxon>Elateriformia</taxon>
        <taxon>Elateroidea</taxon>
        <taxon>Elateridae</taxon>
        <taxon>Agrypninae</taxon>
        <taxon>Pyrophorini</taxon>
        <taxon>Ignelater</taxon>
    </lineage>
</organism>
<feature type="domain" description="Carboxylesterase type B" evidence="7">
    <location>
        <begin position="24"/>
        <end position="342"/>
    </location>
</feature>
<gene>
    <name evidence="8" type="ORF">ILUMI_20322</name>
</gene>
<dbReference type="PROSITE" id="PS00122">
    <property type="entry name" value="CARBOXYLESTERASE_B_1"/>
    <property type="match status" value="1"/>
</dbReference>
<feature type="chain" id="PRO_5035488262" description="Carboxylic ester hydrolase" evidence="6">
    <location>
        <begin position="19"/>
        <end position="345"/>
    </location>
</feature>
<accession>A0A8K0CEH3</accession>
<dbReference type="PROSITE" id="PS00941">
    <property type="entry name" value="CARBOXYLESTERASE_B_2"/>
    <property type="match status" value="1"/>
</dbReference>
<dbReference type="Gene3D" id="3.40.50.1820">
    <property type="entry name" value="alpha/beta hydrolase"/>
    <property type="match status" value="1"/>
</dbReference>
<evidence type="ECO:0000256" key="6">
    <source>
        <dbReference type="RuleBase" id="RU361235"/>
    </source>
</evidence>
<evidence type="ECO:0000256" key="3">
    <source>
        <dbReference type="ARBA" id="ARBA00022801"/>
    </source>
</evidence>
<dbReference type="OrthoDB" id="19653at2759"/>
<feature type="non-terminal residue" evidence="8">
    <location>
        <position position="1"/>
    </location>
</feature>
<keyword evidence="2" id="KW-0719">Serine esterase</keyword>
<protein>
    <recommendedName>
        <fullName evidence="6">Carboxylic ester hydrolase</fullName>
        <ecNumber evidence="6">3.1.1.-</ecNumber>
    </recommendedName>
</protein>
<dbReference type="GO" id="GO:0052689">
    <property type="term" value="F:carboxylic ester hydrolase activity"/>
    <property type="evidence" value="ECO:0007669"/>
    <property type="project" value="UniProtKB-KW"/>
</dbReference>
<keyword evidence="4" id="KW-1015">Disulfide bond</keyword>
<dbReference type="EC" id="3.1.1.-" evidence="6"/>
<dbReference type="InterPro" id="IPR019819">
    <property type="entry name" value="Carboxylesterase_B_CS"/>
</dbReference>
<evidence type="ECO:0000256" key="4">
    <source>
        <dbReference type="ARBA" id="ARBA00023157"/>
    </source>
</evidence>
<dbReference type="PANTHER" id="PTHR43142">
    <property type="entry name" value="CARBOXYLIC ESTER HYDROLASE"/>
    <property type="match status" value="1"/>
</dbReference>
<evidence type="ECO:0000313" key="9">
    <source>
        <dbReference type="Proteomes" id="UP000801492"/>
    </source>
</evidence>
<comment type="similarity">
    <text evidence="1 6">Belongs to the type-B carboxylesterase/lipase family.</text>
</comment>
<dbReference type="InterPro" id="IPR019826">
    <property type="entry name" value="Carboxylesterase_B_AS"/>
</dbReference>
<evidence type="ECO:0000256" key="1">
    <source>
        <dbReference type="ARBA" id="ARBA00005964"/>
    </source>
</evidence>
<dbReference type="Proteomes" id="UP000801492">
    <property type="component" value="Unassembled WGS sequence"/>
</dbReference>
<evidence type="ECO:0000259" key="7">
    <source>
        <dbReference type="Pfam" id="PF00135"/>
    </source>
</evidence>
<sequence length="345" mass="37877">MARIFTVIAFVLLPFVYSDEDILKIKIEQGVLQGKYAQTLKGRTFSSFTGIPYAKPPIGELRFKRSIPAEPWEGVLDATKSHPMCPQINVYLNDYTPKGEEDCLYLNVFTPQLPDSKKELLPVIFYIHGGGFMCGKADWYGPEILLDQNVILVSTNYRVGALGFISTGDEVVPGNNGLKDQNLALRWTKKNIKQFGGDPNKITVFGQSAGGASTHYHTLSPLSRDLINGAIMNSGTALGSWSFDSTGENAKNTKKLAKLLDCPTTSSLEMVECLRKVDAIKIVEQDKNFGVWSYHPMVPFKPVIEPDLEGAFLTEDPIHIIKSGKAAKVPIMTGLTSEDGALASK</sequence>
<evidence type="ECO:0000256" key="5">
    <source>
        <dbReference type="ARBA" id="ARBA00023180"/>
    </source>
</evidence>
<evidence type="ECO:0000313" key="8">
    <source>
        <dbReference type="EMBL" id="KAF2885849.1"/>
    </source>
</evidence>
<keyword evidence="3 6" id="KW-0378">Hydrolase</keyword>
<comment type="caution">
    <text evidence="8">The sequence shown here is derived from an EMBL/GenBank/DDBJ whole genome shotgun (WGS) entry which is preliminary data.</text>
</comment>
<evidence type="ECO:0000256" key="2">
    <source>
        <dbReference type="ARBA" id="ARBA00022487"/>
    </source>
</evidence>
<keyword evidence="5" id="KW-0325">Glycoprotein</keyword>
<proteinExistence type="inferred from homology"/>
<dbReference type="InterPro" id="IPR002018">
    <property type="entry name" value="CarbesteraseB"/>
</dbReference>
<dbReference type="PANTHER" id="PTHR43142:SF1">
    <property type="entry name" value="CARBOXYLIC ESTER HYDROLASE"/>
    <property type="match status" value="1"/>
</dbReference>
<dbReference type="AlphaFoldDB" id="A0A8K0CEH3"/>
<dbReference type="EMBL" id="VTPC01089320">
    <property type="protein sequence ID" value="KAF2885849.1"/>
    <property type="molecule type" value="Genomic_DNA"/>
</dbReference>
<feature type="signal peptide" evidence="6">
    <location>
        <begin position="1"/>
        <end position="18"/>
    </location>
</feature>
<name>A0A8K0CEH3_IGNLU</name>
<dbReference type="SUPFAM" id="SSF53474">
    <property type="entry name" value="alpha/beta-Hydrolases"/>
    <property type="match status" value="1"/>
</dbReference>